<dbReference type="AlphaFoldDB" id="A0A1U7HIQ5"/>
<name>A0A1U7HIQ5_9CHRO</name>
<accession>A0A1U7HIQ5</accession>
<evidence type="ECO:0000256" key="3">
    <source>
        <dbReference type="ARBA" id="ARBA00022448"/>
    </source>
</evidence>
<dbReference type="Gene3D" id="3.40.50.1980">
    <property type="entry name" value="Nitrogenase molybdenum iron protein domain"/>
    <property type="match status" value="2"/>
</dbReference>
<dbReference type="InterPro" id="IPR002491">
    <property type="entry name" value="ABC_transptr_periplasmic_BD"/>
</dbReference>
<dbReference type="CDD" id="cd01146">
    <property type="entry name" value="FhuD"/>
    <property type="match status" value="1"/>
</dbReference>
<gene>
    <name evidence="6" type="ORF">NIES1031_18235</name>
</gene>
<dbReference type="GO" id="GO:1901678">
    <property type="term" value="P:iron coordination entity transport"/>
    <property type="evidence" value="ECO:0007669"/>
    <property type="project" value="UniProtKB-ARBA"/>
</dbReference>
<evidence type="ECO:0000256" key="1">
    <source>
        <dbReference type="ARBA" id="ARBA00004196"/>
    </source>
</evidence>
<comment type="caution">
    <text evidence="6">The sequence shown here is derived from an EMBL/GenBank/DDBJ whole genome shotgun (WGS) entry which is preliminary data.</text>
</comment>
<keyword evidence="4" id="KW-0732">Signal</keyword>
<evidence type="ECO:0000256" key="2">
    <source>
        <dbReference type="ARBA" id="ARBA00008814"/>
    </source>
</evidence>
<dbReference type="Proteomes" id="UP000185984">
    <property type="component" value="Unassembled WGS sequence"/>
</dbReference>
<dbReference type="PANTHER" id="PTHR30532:SF25">
    <property type="entry name" value="IRON(III) DICITRATE-BINDING PERIPLASMIC PROTEIN"/>
    <property type="match status" value="1"/>
</dbReference>
<feature type="domain" description="Fe/B12 periplasmic-binding" evidence="5">
    <location>
        <begin position="10"/>
        <end position="264"/>
    </location>
</feature>
<dbReference type="OrthoDB" id="418958at2"/>
<keyword evidence="7" id="KW-1185">Reference proteome</keyword>
<organism evidence="6 7">
    <name type="scientific">Chroogloeocystis siderophila 5.2 s.c.1</name>
    <dbReference type="NCBI Taxonomy" id="247279"/>
    <lineage>
        <taxon>Bacteria</taxon>
        <taxon>Bacillati</taxon>
        <taxon>Cyanobacteriota</taxon>
        <taxon>Cyanophyceae</taxon>
        <taxon>Oscillatoriophycideae</taxon>
        <taxon>Chroococcales</taxon>
        <taxon>Chroococcaceae</taxon>
        <taxon>Chroogloeocystis</taxon>
    </lineage>
</organism>
<reference evidence="6 7" key="1">
    <citation type="submission" date="2016-11" db="EMBL/GenBank/DDBJ databases">
        <title>Draft Genome Sequences of Nine Cyanobacterial Strains from Diverse Habitats.</title>
        <authorList>
            <person name="Zhu T."/>
            <person name="Hou S."/>
            <person name="Lu X."/>
            <person name="Hess W.R."/>
        </authorList>
    </citation>
    <scope>NUCLEOTIDE SEQUENCE [LARGE SCALE GENOMIC DNA]</scope>
    <source>
        <strain evidence="6 7">5.2 s.c.1</strain>
    </source>
</reference>
<comment type="similarity">
    <text evidence="2">Belongs to the bacterial solute-binding protein 8 family.</text>
</comment>
<keyword evidence="3" id="KW-0813">Transport</keyword>
<proteinExistence type="inferred from homology"/>
<evidence type="ECO:0000256" key="4">
    <source>
        <dbReference type="ARBA" id="ARBA00022729"/>
    </source>
</evidence>
<dbReference type="Pfam" id="PF01497">
    <property type="entry name" value="Peripla_BP_2"/>
    <property type="match status" value="1"/>
</dbReference>
<dbReference type="InterPro" id="IPR051313">
    <property type="entry name" value="Bact_iron-sidero_bind"/>
</dbReference>
<protein>
    <recommendedName>
        <fullName evidence="5">Fe/B12 periplasmic-binding domain-containing protein</fullName>
    </recommendedName>
</protein>
<dbReference type="RefSeq" id="WP_143167807.1">
    <property type="nucleotide sequence ID" value="NZ_MRCC01000016.1"/>
</dbReference>
<dbReference type="SUPFAM" id="SSF53807">
    <property type="entry name" value="Helical backbone' metal receptor"/>
    <property type="match status" value="1"/>
</dbReference>
<dbReference type="PANTHER" id="PTHR30532">
    <property type="entry name" value="IRON III DICITRATE-BINDING PERIPLASMIC PROTEIN"/>
    <property type="match status" value="1"/>
</dbReference>
<dbReference type="EMBL" id="MRCC01000016">
    <property type="protein sequence ID" value="OKH23425.1"/>
    <property type="molecule type" value="Genomic_DNA"/>
</dbReference>
<evidence type="ECO:0000313" key="7">
    <source>
        <dbReference type="Proteomes" id="UP000185984"/>
    </source>
</evidence>
<evidence type="ECO:0000313" key="6">
    <source>
        <dbReference type="EMBL" id="OKH23425.1"/>
    </source>
</evidence>
<evidence type="ECO:0000259" key="5">
    <source>
        <dbReference type="PROSITE" id="PS50983"/>
    </source>
</evidence>
<comment type="subcellular location">
    <subcellularLocation>
        <location evidence="1">Cell envelope</location>
    </subcellularLocation>
</comment>
<sequence>MGETCVPLNPQRVIALSLVDNVIALGIKPIGATFIETGIDSLLPQTTQIANIGTRTQPNLESILRLKPDLILGLDWNEVSYTQLSQIAPTVLVESGDTLDWKRWFKVYAEALGKTQEADKIMAAYQQRIADLQKQLGNRLSTTQVSVVSFWADTARIYLKQSFSGQIINDVGLSRPDAQNKQTVNENLSLELIPQMDGDVMFLMADSSASKLTEFTNHPLWSQLKVVQQRRVYEVDGEAWISQWTTVAANRVLDDLYNYLIDEWK</sequence>
<dbReference type="GO" id="GO:0030288">
    <property type="term" value="C:outer membrane-bounded periplasmic space"/>
    <property type="evidence" value="ECO:0007669"/>
    <property type="project" value="TreeGrafter"/>
</dbReference>
<dbReference type="PROSITE" id="PS50983">
    <property type="entry name" value="FE_B12_PBP"/>
    <property type="match status" value="1"/>
</dbReference>
<dbReference type="STRING" id="247279.NIES1031_18235"/>